<dbReference type="EMBL" id="BARU01006937">
    <property type="protein sequence ID" value="GAH38997.1"/>
    <property type="molecule type" value="Genomic_DNA"/>
</dbReference>
<dbReference type="Pfam" id="PF14691">
    <property type="entry name" value="Fer4_20"/>
    <property type="match status" value="1"/>
</dbReference>
<dbReference type="GO" id="GO:0051536">
    <property type="term" value="F:iron-sulfur cluster binding"/>
    <property type="evidence" value="ECO:0007669"/>
    <property type="project" value="InterPro"/>
</dbReference>
<dbReference type="InterPro" id="IPR023753">
    <property type="entry name" value="FAD/NAD-binding_dom"/>
</dbReference>
<dbReference type="Gene3D" id="1.10.1060.10">
    <property type="entry name" value="Alpha-helical ferredoxin"/>
    <property type="match status" value="1"/>
</dbReference>
<evidence type="ECO:0008006" key="4">
    <source>
        <dbReference type="Google" id="ProtNLM"/>
    </source>
</evidence>
<reference evidence="3" key="1">
    <citation type="journal article" date="2014" name="Front. Microbiol.">
        <title>High frequency of phylogenetically diverse reductive dehalogenase-homologous genes in deep subseafloor sedimentary metagenomes.</title>
        <authorList>
            <person name="Kawai M."/>
            <person name="Futagami T."/>
            <person name="Toyoda A."/>
            <person name="Takaki Y."/>
            <person name="Nishi S."/>
            <person name="Hori S."/>
            <person name="Arai W."/>
            <person name="Tsubouchi T."/>
            <person name="Morono Y."/>
            <person name="Uchiyama I."/>
            <person name="Ito T."/>
            <person name="Fujiyama A."/>
            <person name="Inagaki F."/>
            <person name="Takami H."/>
        </authorList>
    </citation>
    <scope>NUCLEOTIDE SEQUENCE</scope>
    <source>
        <strain evidence="3">Expedition CK06-06</strain>
    </source>
</reference>
<gene>
    <name evidence="3" type="ORF">S03H2_13674</name>
</gene>
<dbReference type="PANTHER" id="PTHR42783:SF3">
    <property type="entry name" value="GLUTAMATE SYNTHASE [NADPH] SMALL CHAIN-RELATED"/>
    <property type="match status" value="1"/>
</dbReference>
<dbReference type="InterPro" id="IPR009051">
    <property type="entry name" value="Helical_ferredxn"/>
</dbReference>
<name>X1F264_9ZZZZ</name>
<feature type="domain" description="FAD/NAD(P)-binding" evidence="1">
    <location>
        <begin position="146"/>
        <end position="353"/>
    </location>
</feature>
<dbReference type="SUPFAM" id="SSF46548">
    <property type="entry name" value="alpha-helical ferredoxin"/>
    <property type="match status" value="1"/>
</dbReference>
<organism evidence="3">
    <name type="scientific">marine sediment metagenome</name>
    <dbReference type="NCBI Taxonomy" id="412755"/>
    <lineage>
        <taxon>unclassified sequences</taxon>
        <taxon>metagenomes</taxon>
        <taxon>ecological metagenomes</taxon>
    </lineage>
</organism>
<accession>X1F264</accession>
<dbReference type="InterPro" id="IPR006004">
    <property type="entry name" value="SudA-like"/>
</dbReference>
<proteinExistence type="predicted"/>
<dbReference type="Gene3D" id="3.50.50.60">
    <property type="entry name" value="FAD/NAD(P)-binding domain"/>
    <property type="match status" value="1"/>
</dbReference>
<dbReference type="AlphaFoldDB" id="X1F264"/>
<dbReference type="Pfam" id="PF07992">
    <property type="entry name" value="Pyr_redox_2"/>
    <property type="match status" value="1"/>
</dbReference>
<dbReference type="SUPFAM" id="SSF51971">
    <property type="entry name" value="Nucleotide-binding domain"/>
    <property type="match status" value="1"/>
</dbReference>
<protein>
    <recommendedName>
        <fullName evidence="4">4Fe-4S ferredoxin-type domain-containing protein</fullName>
    </recommendedName>
</protein>
<dbReference type="GO" id="GO:0016491">
    <property type="term" value="F:oxidoreductase activity"/>
    <property type="evidence" value="ECO:0007669"/>
    <property type="project" value="InterPro"/>
</dbReference>
<evidence type="ECO:0000259" key="2">
    <source>
        <dbReference type="Pfam" id="PF14691"/>
    </source>
</evidence>
<evidence type="ECO:0000313" key="3">
    <source>
        <dbReference type="EMBL" id="GAH38997.1"/>
    </source>
</evidence>
<comment type="caution">
    <text evidence="3">The sequence shown here is derived from an EMBL/GenBank/DDBJ whole genome shotgun (WGS) entry which is preliminary data.</text>
</comment>
<dbReference type="InterPro" id="IPR028261">
    <property type="entry name" value="DPD_II"/>
</dbReference>
<feature type="domain" description="Dihydroprymidine dehydrogenase" evidence="2">
    <location>
        <begin position="18"/>
        <end position="127"/>
    </location>
</feature>
<sequence>MSDRATKVGMPKQSPKERIKSFHEVALGYSSEQAVEEAKRCLQCKKPPCIKGCPVEIDIPVFIKYIGEGNFQVAIEKIKEKNSLPAVCGRVCPQETQCEIKCVRSKKGESVAIGRLERFAADWEIRQKENSEKKVTQNLASSSVAQVAVVGSGPAGLTAAADLVKLGYRVTIFEALHSSGGVLRYGIPEFRLPKHILEIEIRNIEKLGVKICPNVLIGKTLIIEDLLKDEFSAVFVGIGAGLPHFLHIPGENLDGVYSASEFLTRVNLMKAYQFPSYDTPVKIGRKVGVIGGGNVAMDSARVALRLGADEVTVIYRRSRKEMPAREEEIKNAEEEGVKFHLLTIPVAFLGDEKRGLAGMRCLRMRLGEPDESGRRRPIPIKGSEFNLDLETVV</sequence>
<dbReference type="PRINTS" id="PR00419">
    <property type="entry name" value="ADXRDTASE"/>
</dbReference>
<dbReference type="InterPro" id="IPR036188">
    <property type="entry name" value="FAD/NAD-bd_sf"/>
</dbReference>
<dbReference type="Gene3D" id="3.40.50.720">
    <property type="entry name" value="NAD(P)-binding Rossmann-like Domain"/>
    <property type="match status" value="1"/>
</dbReference>
<dbReference type="NCBIfam" id="TIGR01316">
    <property type="entry name" value="gltA"/>
    <property type="match status" value="1"/>
</dbReference>
<feature type="non-terminal residue" evidence="3">
    <location>
        <position position="393"/>
    </location>
</feature>
<dbReference type="PANTHER" id="PTHR42783">
    <property type="entry name" value="GLUTAMATE SYNTHASE [NADPH] SMALL CHAIN"/>
    <property type="match status" value="1"/>
</dbReference>
<evidence type="ECO:0000259" key="1">
    <source>
        <dbReference type="Pfam" id="PF07992"/>
    </source>
</evidence>